<keyword evidence="2 3" id="KW-0813">Transport</keyword>
<dbReference type="SUPFAM" id="SSF74788">
    <property type="entry name" value="Cullin repeat-like"/>
    <property type="match status" value="1"/>
</dbReference>
<dbReference type="Proteomes" id="UP000236291">
    <property type="component" value="Unassembled WGS sequence"/>
</dbReference>
<feature type="domain" description="Exocyst complex subunit Exo70 C-terminal" evidence="5">
    <location>
        <begin position="210"/>
        <end position="544"/>
    </location>
</feature>
<dbReference type="ExpressionAtlas" id="A0A2K3P2Q3">
    <property type="expression patterns" value="baseline"/>
</dbReference>
<dbReference type="InterPro" id="IPR046364">
    <property type="entry name" value="Exo70_C"/>
</dbReference>
<dbReference type="GO" id="GO:0006887">
    <property type="term" value="P:exocytosis"/>
    <property type="evidence" value="ECO:0007669"/>
    <property type="project" value="UniProtKB-KW"/>
</dbReference>
<keyword evidence="3" id="KW-0268">Exocytosis</keyword>
<dbReference type="Gene3D" id="1.20.1280.170">
    <property type="entry name" value="Exocyst complex component Exo70"/>
    <property type="match status" value="1"/>
</dbReference>
<comment type="function">
    <text evidence="3">Component of the exocyst complex.</text>
</comment>
<dbReference type="GO" id="GO:0000145">
    <property type="term" value="C:exocyst"/>
    <property type="evidence" value="ECO:0007669"/>
    <property type="project" value="InterPro"/>
</dbReference>
<keyword evidence="4" id="KW-0472">Membrane</keyword>
<evidence type="ECO:0000256" key="1">
    <source>
        <dbReference type="ARBA" id="ARBA00006756"/>
    </source>
</evidence>
<reference evidence="6 7" key="1">
    <citation type="journal article" date="2014" name="Am. J. Bot.">
        <title>Genome assembly and annotation for red clover (Trifolium pratense; Fabaceae).</title>
        <authorList>
            <person name="Istvanek J."/>
            <person name="Jaros M."/>
            <person name="Krenek A."/>
            <person name="Repkova J."/>
        </authorList>
    </citation>
    <scope>NUCLEOTIDE SEQUENCE [LARGE SCALE GENOMIC DNA]</scope>
    <source>
        <strain evidence="7">cv. Tatra</strain>
        <tissue evidence="6">Young leaves</tissue>
    </source>
</reference>
<feature type="transmembrane region" description="Helical" evidence="4">
    <location>
        <begin position="36"/>
        <end position="64"/>
    </location>
</feature>
<keyword evidence="3" id="KW-0653">Protein transport</keyword>
<keyword evidence="4" id="KW-1133">Transmembrane helix</keyword>
<evidence type="ECO:0000256" key="4">
    <source>
        <dbReference type="SAM" id="Phobius"/>
    </source>
</evidence>
<evidence type="ECO:0000313" key="7">
    <source>
        <dbReference type="Proteomes" id="UP000236291"/>
    </source>
</evidence>
<dbReference type="PANTHER" id="PTHR12542">
    <property type="entry name" value="EXOCYST COMPLEX PROTEIN EXO70"/>
    <property type="match status" value="1"/>
</dbReference>
<accession>A0A2K3P2Q3</accession>
<protein>
    <recommendedName>
        <fullName evidence="3">Exocyst subunit Exo70 family protein</fullName>
    </recommendedName>
</protein>
<name>A0A2K3P2Q3_TRIPR</name>
<proteinExistence type="inferred from homology"/>
<dbReference type="InterPro" id="IPR016159">
    <property type="entry name" value="Cullin_repeat-like_dom_sf"/>
</dbReference>
<dbReference type="EMBL" id="ASHM01003231">
    <property type="protein sequence ID" value="PNY09567.1"/>
    <property type="molecule type" value="Genomic_DNA"/>
</dbReference>
<dbReference type="InterPro" id="IPR004140">
    <property type="entry name" value="Exo70"/>
</dbReference>
<dbReference type="Pfam" id="PF03081">
    <property type="entry name" value="Exo70_C"/>
    <property type="match status" value="1"/>
</dbReference>
<evidence type="ECO:0000256" key="3">
    <source>
        <dbReference type="RuleBase" id="RU365026"/>
    </source>
</evidence>
<evidence type="ECO:0000313" key="6">
    <source>
        <dbReference type="EMBL" id="PNY09567.1"/>
    </source>
</evidence>
<organism evidence="6 7">
    <name type="scientific">Trifolium pratense</name>
    <name type="common">Red clover</name>
    <dbReference type="NCBI Taxonomy" id="57577"/>
    <lineage>
        <taxon>Eukaryota</taxon>
        <taxon>Viridiplantae</taxon>
        <taxon>Streptophyta</taxon>
        <taxon>Embryophyta</taxon>
        <taxon>Tracheophyta</taxon>
        <taxon>Spermatophyta</taxon>
        <taxon>Magnoliopsida</taxon>
        <taxon>eudicotyledons</taxon>
        <taxon>Gunneridae</taxon>
        <taxon>Pentapetalae</taxon>
        <taxon>rosids</taxon>
        <taxon>fabids</taxon>
        <taxon>Fabales</taxon>
        <taxon>Fabaceae</taxon>
        <taxon>Papilionoideae</taxon>
        <taxon>50 kb inversion clade</taxon>
        <taxon>NPAAA clade</taxon>
        <taxon>Hologalegina</taxon>
        <taxon>IRL clade</taxon>
        <taxon>Trifolieae</taxon>
        <taxon>Trifolium</taxon>
    </lineage>
</organism>
<gene>
    <name evidence="6" type="ORF">L195_g006121</name>
</gene>
<dbReference type="AlphaFoldDB" id="A0A2K3P2Q3"/>
<evidence type="ECO:0000259" key="5">
    <source>
        <dbReference type="Pfam" id="PF03081"/>
    </source>
</evidence>
<dbReference type="GO" id="GO:0005546">
    <property type="term" value="F:phosphatidylinositol-4,5-bisphosphate binding"/>
    <property type="evidence" value="ECO:0007669"/>
    <property type="project" value="InterPro"/>
</dbReference>
<keyword evidence="4" id="KW-0812">Transmembrane</keyword>
<dbReference type="GO" id="GO:0015031">
    <property type="term" value="P:protein transport"/>
    <property type="evidence" value="ECO:0007669"/>
    <property type="project" value="UniProtKB-KW"/>
</dbReference>
<dbReference type="STRING" id="57577.A0A2K3P2Q3"/>
<comment type="caution">
    <text evidence="6">The sequence shown here is derived from an EMBL/GenBank/DDBJ whole genome shotgun (WGS) entry which is preliminary data.</text>
</comment>
<reference evidence="6 7" key="2">
    <citation type="journal article" date="2017" name="Front. Plant Sci.">
        <title>Gene Classification and Mining of Molecular Markers Useful in Red Clover (Trifolium pratense) Breeding.</title>
        <authorList>
            <person name="Istvanek J."/>
            <person name="Dluhosova J."/>
            <person name="Dluhos P."/>
            <person name="Patkova L."/>
            <person name="Nedelnik J."/>
            <person name="Repkova J."/>
        </authorList>
    </citation>
    <scope>NUCLEOTIDE SEQUENCE [LARGE SCALE GENOMIC DNA]</scope>
    <source>
        <strain evidence="7">cv. Tatra</strain>
        <tissue evidence="6">Young leaves</tissue>
    </source>
</reference>
<evidence type="ECO:0000256" key="2">
    <source>
        <dbReference type="ARBA" id="ARBA00022448"/>
    </source>
</evidence>
<comment type="similarity">
    <text evidence="1 3">Belongs to the EXO70 family.</text>
</comment>
<sequence>MNGKPDAYSLISCAAFAFMSLSLSRQIQCGFEVDLMYFYLGCLIVQLMKINFLLAIVGVCYSYCLIILRSSFSSVNVQHETPCLSLEEQQVVVQVDSEHFHTSLELLLQQFLTGMKELRRNNSNITKMLLEKVKGNYKLVVTDHNFILDAIPDETINNLRETVKLMVDAGFEKECSDLYISLRKEWLKDLLINKLLGLRKMGFQDYMIGRWIKASKVALRILFPCERRLYDRVFSESFMSSDLCFSEICRGATIQLLDFADSFMNQSPSAWRLFKTVDMFETLCDLIPEFEALFTDSLVNEAIKTKNRSGEVSRDIFMEFGNLIFLTPDAELDCWVDGGVHPMTCEATGYIVLAFWSRQKVEQILRDYPLVVANGAGTSLFDSQMELTMDKFERNLEAKSQTYEDSALRYFFMLNNISMIKYKLENFWDDRFFKNTRQYLELYCKSSWSNVIDILKIDINQSAASNSDANSMKGKLNLFNQKFKEMCGIQSTWRVFDEQLKKQIIIYVEKMLLPDYENFIARFENVLGKNADEYRMSDIQAQLNHLFLLQDIDVDSVSLINCTNRVIVSS</sequence>
<dbReference type="PANTHER" id="PTHR12542:SF180">
    <property type="entry name" value="EXOCYST SUBUNIT EXO70 FAMILY PROTEIN"/>
    <property type="match status" value="1"/>
</dbReference>